<name>A0AAV7SPG3_PLEWA</name>
<keyword evidence="3" id="KW-1185">Reference proteome</keyword>
<comment type="caution">
    <text evidence="2">The sequence shown here is derived from an EMBL/GenBank/DDBJ whole genome shotgun (WGS) entry which is preliminary data.</text>
</comment>
<sequence length="154" mass="16457">MFIIGRPWVQAPTAPRTPGPPGSTAPIAGPTLAFGTDTRCSQPRASRDRPAGNASRVFLPRAATPYYTTVRPSWSGATCTASPCRHLRRIAEPPRHGHGEIRAPQPLVAGLCWRVQRAPNTEPHWSPSAADQSVSFTLAAPPAGQDHDPSPVML</sequence>
<gene>
    <name evidence="2" type="ORF">NDU88_006332</name>
</gene>
<protein>
    <submittedName>
        <fullName evidence="2">Uncharacterized protein</fullName>
    </submittedName>
</protein>
<organism evidence="2 3">
    <name type="scientific">Pleurodeles waltl</name>
    <name type="common">Iberian ribbed newt</name>
    <dbReference type="NCBI Taxonomy" id="8319"/>
    <lineage>
        <taxon>Eukaryota</taxon>
        <taxon>Metazoa</taxon>
        <taxon>Chordata</taxon>
        <taxon>Craniata</taxon>
        <taxon>Vertebrata</taxon>
        <taxon>Euteleostomi</taxon>
        <taxon>Amphibia</taxon>
        <taxon>Batrachia</taxon>
        <taxon>Caudata</taxon>
        <taxon>Salamandroidea</taxon>
        <taxon>Salamandridae</taxon>
        <taxon>Pleurodelinae</taxon>
        <taxon>Pleurodeles</taxon>
    </lineage>
</organism>
<evidence type="ECO:0000313" key="2">
    <source>
        <dbReference type="EMBL" id="KAJ1165915.1"/>
    </source>
</evidence>
<dbReference type="Proteomes" id="UP001066276">
    <property type="component" value="Chromosome 4_2"/>
</dbReference>
<evidence type="ECO:0000313" key="3">
    <source>
        <dbReference type="Proteomes" id="UP001066276"/>
    </source>
</evidence>
<evidence type="ECO:0000256" key="1">
    <source>
        <dbReference type="SAM" id="MobiDB-lite"/>
    </source>
</evidence>
<accession>A0AAV7SPG3</accession>
<proteinExistence type="predicted"/>
<dbReference type="AlphaFoldDB" id="A0AAV7SPG3"/>
<feature type="region of interest" description="Disordered" evidence="1">
    <location>
        <begin position="1"/>
        <end position="29"/>
    </location>
</feature>
<dbReference type="EMBL" id="JANPWB010000008">
    <property type="protein sequence ID" value="KAJ1165915.1"/>
    <property type="molecule type" value="Genomic_DNA"/>
</dbReference>
<reference evidence="2" key="1">
    <citation type="journal article" date="2022" name="bioRxiv">
        <title>Sequencing and chromosome-scale assembly of the giantPleurodeles waltlgenome.</title>
        <authorList>
            <person name="Brown T."/>
            <person name="Elewa A."/>
            <person name="Iarovenko S."/>
            <person name="Subramanian E."/>
            <person name="Araus A.J."/>
            <person name="Petzold A."/>
            <person name="Susuki M."/>
            <person name="Suzuki K.-i.T."/>
            <person name="Hayashi T."/>
            <person name="Toyoda A."/>
            <person name="Oliveira C."/>
            <person name="Osipova E."/>
            <person name="Leigh N.D."/>
            <person name="Simon A."/>
            <person name="Yun M.H."/>
        </authorList>
    </citation>
    <scope>NUCLEOTIDE SEQUENCE</scope>
    <source>
        <strain evidence="2">20211129_DDA</strain>
        <tissue evidence="2">Liver</tissue>
    </source>
</reference>